<evidence type="ECO:0000313" key="2">
    <source>
        <dbReference type="EMBL" id="SLM40757.1"/>
    </source>
</evidence>
<organism evidence="2 3">
    <name type="scientific">Lasallia pustulata</name>
    <dbReference type="NCBI Taxonomy" id="136370"/>
    <lineage>
        <taxon>Eukaryota</taxon>
        <taxon>Fungi</taxon>
        <taxon>Dikarya</taxon>
        <taxon>Ascomycota</taxon>
        <taxon>Pezizomycotina</taxon>
        <taxon>Lecanoromycetes</taxon>
        <taxon>OSLEUM clade</taxon>
        <taxon>Umbilicariomycetidae</taxon>
        <taxon>Umbilicariales</taxon>
        <taxon>Umbilicariaceae</taxon>
        <taxon>Lasallia</taxon>
    </lineage>
</organism>
<dbReference type="EMBL" id="FWEW01003741">
    <property type="protein sequence ID" value="SLM40757.1"/>
    <property type="molecule type" value="Genomic_DNA"/>
</dbReference>
<sequence>MPSRTRGHYRAYSDSSSDSGYSDGGSDLSRSTAPTDYSGRPSLKQRHTTPPLHTHELWERDTYSASPVSYDHGFDLGASVETYASTVPSTDDYDDDEPRYQIPEYEEDVFPTTAISSTPADFADFFPSSRRLCIRHDDATIDGNMNLRVDTEIFLSKGRRADLTLFHLRMYDLKSREFSFRRYCRDSGREVCHSSRKYVKPASDRKPGIQRSMSNALSSLRSRTDSRVLAPKNLKRHDSGYESALDEEETMEFRRPPTRSHTNIPIPTNTTQLEFSNYAHIDVKRRGAKTAKRYEFEYWGTSYAWRRKSRRDGYSKETSYHLVDTATNVAVAHIVPAPLTPEEAREEDRKGGWVPPCSMWIRDERLLTAQTDVADVIVATGLIALVDDCIKSRWHQKKSVQLKLPVPMKSPLKMNMEYVGPKRLIDEVFNRRGHTATRHPTPLRQIPNEAHMH</sequence>
<accession>A0A1W5DC98</accession>
<dbReference type="Proteomes" id="UP000192927">
    <property type="component" value="Unassembled WGS sequence"/>
</dbReference>
<proteinExistence type="predicted"/>
<evidence type="ECO:0000256" key="1">
    <source>
        <dbReference type="SAM" id="MobiDB-lite"/>
    </source>
</evidence>
<name>A0A1W5DC98_9LECA</name>
<evidence type="ECO:0000313" key="3">
    <source>
        <dbReference type="Proteomes" id="UP000192927"/>
    </source>
</evidence>
<dbReference type="AlphaFoldDB" id="A0A1W5DC98"/>
<reference evidence="3" key="1">
    <citation type="submission" date="2017-03" db="EMBL/GenBank/DDBJ databases">
        <authorList>
            <person name="Sharma R."/>
            <person name="Thines M."/>
        </authorList>
    </citation>
    <scope>NUCLEOTIDE SEQUENCE [LARGE SCALE GENOMIC DNA]</scope>
</reference>
<feature type="compositionally biased region" description="Low complexity" evidence="1">
    <location>
        <begin position="13"/>
        <end position="31"/>
    </location>
</feature>
<feature type="region of interest" description="Disordered" evidence="1">
    <location>
        <begin position="1"/>
        <end position="55"/>
    </location>
</feature>
<protein>
    <submittedName>
        <fullName evidence="2">Uncharacterized protein</fullName>
    </submittedName>
</protein>
<keyword evidence="3" id="KW-1185">Reference proteome</keyword>